<dbReference type="Gene3D" id="2.170.130.10">
    <property type="entry name" value="TonB-dependent receptor, plug domain"/>
    <property type="match status" value="1"/>
</dbReference>
<keyword evidence="3" id="KW-1185">Reference proteome</keyword>
<dbReference type="OrthoDB" id="1158736at2"/>
<dbReference type="PROSITE" id="PS52016">
    <property type="entry name" value="TONB_DEPENDENT_REC_3"/>
    <property type="match status" value="1"/>
</dbReference>
<sequence length="108" mass="11880">MLADATSISFMTGKEKEAEKYGKKAKNGIILIKTRNRKKAPDAAFIKLITKYNTHLFVIDGKISSEQEVKRLNPNNVKAIDILKGSAAIAIYGSRGKNGAILFTLKKL</sequence>
<name>A0A4S1DRT9_9FLAO</name>
<dbReference type="GO" id="GO:0009279">
    <property type="term" value="C:cell outer membrane"/>
    <property type="evidence" value="ECO:0007669"/>
    <property type="project" value="UniProtKB-SubCell"/>
</dbReference>
<proteinExistence type="inferred from homology"/>
<dbReference type="AlphaFoldDB" id="A0A4S1DRT9"/>
<accession>A0A4S1DRT9</accession>
<dbReference type="Proteomes" id="UP000307602">
    <property type="component" value="Unassembled WGS sequence"/>
</dbReference>
<evidence type="ECO:0000313" key="2">
    <source>
        <dbReference type="EMBL" id="TGV00433.1"/>
    </source>
</evidence>
<keyword evidence="1" id="KW-0998">Cell outer membrane</keyword>
<comment type="similarity">
    <text evidence="1">Belongs to the TonB-dependent receptor family.</text>
</comment>
<keyword evidence="1" id="KW-1134">Transmembrane beta strand</keyword>
<protein>
    <submittedName>
        <fullName evidence="2">Uncharacterized protein</fullName>
    </submittedName>
</protein>
<organism evidence="2 3">
    <name type="scientific">Flavivirga rizhaonensis</name>
    <dbReference type="NCBI Taxonomy" id="2559571"/>
    <lineage>
        <taxon>Bacteria</taxon>
        <taxon>Pseudomonadati</taxon>
        <taxon>Bacteroidota</taxon>
        <taxon>Flavobacteriia</taxon>
        <taxon>Flavobacteriales</taxon>
        <taxon>Flavobacteriaceae</taxon>
        <taxon>Flavivirga</taxon>
    </lineage>
</organism>
<dbReference type="EMBL" id="SRSO01000043">
    <property type="protein sequence ID" value="TGV00433.1"/>
    <property type="molecule type" value="Genomic_DNA"/>
</dbReference>
<comment type="caution">
    <text evidence="2">The sequence shown here is derived from an EMBL/GenBank/DDBJ whole genome shotgun (WGS) entry which is preliminary data.</text>
</comment>
<gene>
    <name evidence="2" type="ORF">EM932_19555</name>
</gene>
<evidence type="ECO:0000313" key="3">
    <source>
        <dbReference type="Proteomes" id="UP000307602"/>
    </source>
</evidence>
<dbReference type="InterPro" id="IPR037066">
    <property type="entry name" value="Plug_dom_sf"/>
</dbReference>
<keyword evidence="1" id="KW-0813">Transport</keyword>
<keyword evidence="1" id="KW-0812">Transmembrane</keyword>
<keyword evidence="1" id="KW-0472">Membrane</keyword>
<comment type="subcellular location">
    <subcellularLocation>
        <location evidence="1">Cell outer membrane</location>
        <topology evidence="1">Multi-pass membrane protein</topology>
    </subcellularLocation>
</comment>
<dbReference type="SUPFAM" id="SSF56935">
    <property type="entry name" value="Porins"/>
    <property type="match status" value="1"/>
</dbReference>
<reference evidence="2 3" key="1">
    <citation type="submission" date="2019-04" db="EMBL/GenBank/DDBJ databases">
        <authorList>
            <person name="Liu A."/>
        </authorList>
    </citation>
    <scope>NUCLEOTIDE SEQUENCE [LARGE SCALE GENOMIC DNA]</scope>
    <source>
        <strain evidence="2 3">RZ03</strain>
    </source>
</reference>
<evidence type="ECO:0000256" key="1">
    <source>
        <dbReference type="PROSITE-ProRule" id="PRU01360"/>
    </source>
</evidence>
<dbReference type="InterPro" id="IPR039426">
    <property type="entry name" value="TonB-dep_rcpt-like"/>
</dbReference>